<comment type="subcellular location">
    <subcellularLocation>
        <location evidence="1">Cell membrane</location>
        <topology evidence="1">Multi-pass membrane protein</topology>
    </subcellularLocation>
</comment>
<keyword evidence="5 8" id="KW-0472">Membrane</keyword>
<dbReference type="Pfam" id="PF02687">
    <property type="entry name" value="FtsX"/>
    <property type="match status" value="1"/>
</dbReference>
<feature type="transmembrane region" description="Helical" evidence="8">
    <location>
        <begin position="385"/>
        <end position="407"/>
    </location>
</feature>
<feature type="transmembrane region" description="Helical" evidence="8">
    <location>
        <begin position="348"/>
        <end position="373"/>
    </location>
</feature>
<feature type="transmembrane region" description="Helical" evidence="8">
    <location>
        <begin position="869"/>
        <end position="893"/>
    </location>
</feature>
<evidence type="ECO:0000256" key="3">
    <source>
        <dbReference type="ARBA" id="ARBA00022692"/>
    </source>
</evidence>
<feature type="transmembrane region" description="Helical" evidence="8">
    <location>
        <begin position="436"/>
        <end position="461"/>
    </location>
</feature>
<proteinExistence type="inferred from homology"/>
<feature type="transmembrane region" description="Helical" evidence="8">
    <location>
        <begin position="481"/>
        <end position="503"/>
    </location>
</feature>
<evidence type="ECO:0000256" key="1">
    <source>
        <dbReference type="ARBA" id="ARBA00004651"/>
    </source>
</evidence>
<keyword evidence="2" id="KW-1003">Cell membrane</keyword>
<gene>
    <name evidence="10" type="ORF">QSV35_13545</name>
</gene>
<feature type="domain" description="ABC3 transporter permease C-terminal" evidence="9">
    <location>
        <begin position="299"/>
        <end position="416"/>
    </location>
</feature>
<evidence type="ECO:0000313" key="11">
    <source>
        <dbReference type="Proteomes" id="UP001235064"/>
    </source>
</evidence>
<evidence type="ECO:0000256" key="4">
    <source>
        <dbReference type="ARBA" id="ARBA00022989"/>
    </source>
</evidence>
<feature type="transmembrane region" description="Helical" evidence="8">
    <location>
        <begin position="816"/>
        <end position="839"/>
    </location>
</feature>
<name>A0ABT7N0Y8_9MICO</name>
<evidence type="ECO:0000256" key="8">
    <source>
        <dbReference type="SAM" id="Phobius"/>
    </source>
</evidence>
<feature type="region of interest" description="Disordered" evidence="7">
    <location>
        <begin position="95"/>
        <end position="114"/>
    </location>
</feature>
<dbReference type="PANTHER" id="PTHR30572">
    <property type="entry name" value="MEMBRANE COMPONENT OF TRANSPORTER-RELATED"/>
    <property type="match status" value="1"/>
</dbReference>
<dbReference type="EMBL" id="JASXSZ010000004">
    <property type="protein sequence ID" value="MDL9980362.1"/>
    <property type="molecule type" value="Genomic_DNA"/>
</dbReference>
<protein>
    <submittedName>
        <fullName evidence="10">ABC transporter permease</fullName>
    </submittedName>
</protein>
<dbReference type="PANTHER" id="PTHR30572:SF4">
    <property type="entry name" value="ABC TRANSPORTER PERMEASE YTRF"/>
    <property type="match status" value="1"/>
</dbReference>
<comment type="similarity">
    <text evidence="6">Belongs to the ABC-4 integral membrane protein family.</text>
</comment>
<evidence type="ECO:0000256" key="6">
    <source>
        <dbReference type="ARBA" id="ARBA00038076"/>
    </source>
</evidence>
<accession>A0ABT7N0Y8</accession>
<feature type="transmembrane region" description="Helical" evidence="8">
    <location>
        <begin position="524"/>
        <end position="546"/>
    </location>
</feature>
<sequence length="940" mass="97325">MTGGVAAARPSGAARWRVAARLARRQVWRTKLSSLLVLTLVALPIAAITTYLVVAMSSMPTPQEKTAVELGRMQAWIAAVSVPGEGCWQVPDDPTTNGYPTDASGGYTFPDGAPLSDPTTLLPAGTDTVELTTGSVRTDTAGGIGVLRAWSGDAWNPRFAGRYDLVEGREPTAPNEAMVTPAALERLGIPLGGTLSVPDLRASFTVVGTLRAAELKTGDAALFLPGTDAVRAVVGAEPRWYLPDKPLSWTDVQKLNDEGVVAYSREVVLDPPADVRREVRQLTSGATLSMIVILLVAAGVFAGYVVVMLAGAAFAVAARRQQRSLAVTASVGADRRDLGRTIRLQGTVLGSLGGVVGIGIGVGAAAVLMAALADGRATQFWGFHAPWPALAAILVFAVLVGTASALVPARSVSRTDILSSLRGARRPQSPRRSRPVWGSILLFVGVAMTIASAVAMAALNAAHLSTGPWQNVVYGIMAGPIIAQLGILLSGAWLLWILGRALSRTTMAARLSSRDAAANAGRTVPAFAAIAATVFLGTFGMGAFAMQAADTARHWNYAAPVGDVAFTFWAQDTRHGALPAISEEDANAAASAAVGLALDTGATATAVLSTQPEPSYGANDVAEVPKDATWVVGILPQRYLVAPGGVVSWSGRQQGNNITVIAPDEVETALGVGLTDAQLQAYRDGAAIVTDGRYVTDGRIEVGSWTGVDQYEGRAPDNIWRPVDGAPGIATPSWTKPLDAISVDAALQPTIIAIAHATADGLGLVVQPNGVIAALDTAPTPEDMDRLNQQAAAFSAGAPLAINTHLELGPPGIEAWLIPLTIVLAVLVLGASSVALGLARFERRPDDATLAAIGGTRALRRRIGFWQGLIIAGFGTLAGAAAGILPSIGLAIASGGTLQLADIPWWTIAGIAIALPLAIAVANWLVPPRHPDLTRRTVIA</sequence>
<evidence type="ECO:0000256" key="5">
    <source>
        <dbReference type="ARBA" id="ARBA00023136"/>
    </source>
</evidence>
<reference evidence="10 11" key="1">
    <citation type="submission" date="2023-06" db="EMBL/GenBank/DDBJ databases">
        <title>Microbacterium sp. nov., isolated from a waste landfill.</title>
        <authorList>
            <person name="Wen W."/>
        </authorList>
    </citation>
    <scope>NUCLEOTIDE SEQUENCE [LARGE SCALE GENOMIC DNA]</scope>
    <source>
        <strain evidence="10 11">ASV49</strain>
    </source>
</reference>
<evidence type="ECO:0000256" key="2">
    <source>
        <dbReference type="ARBA" id="ARBA00022475"/>
    </source>
</evidence>
<dbReference type="Proteomes" id="UP001235064">
    <property type="component" value="Unassembled WGS sequence"/>
</dbReference>
<keyword evidence="11" id="KW-1185">Reference proteome</keyword>
<feature type="transmembrane region" description="Helical" evidence="8">
    <location>
        <begin position="905"/>
        <end position="926"/>
    </location>
</feature>
<dbReference type="RefSeq" id="WP_286289317.1">
    <property type="nucleotide sequence ID" value="NZ_JASXSZ010000004.1"/>
</dbReference>
<keyword evidence="4 8" id="KW-1133">Transmembrane helix</keyword>
<dbReference type="InterPro" id="IPR050250">
    <property type="entry name" value="Macrolide_Exporter_MacB"/>
</dbReference>
<feature type="transmembrane region" description="Helical" evidence="8">
    <location>
        <begin position="290"/>
        <end position="316"/>
    </location>
</feature>
<evidence type="ECO:0000256" key="7">
    <source>
        <dbReference type="SAM" id="MobiDB-lite"/>
    </source>
</evidence>
<dbReference type="InterPro" id="IPR003838">
    <property type="entry name" value="ABC3_permease_C"/>
</dbReference>
<feature type="transmembrane region" description="Helical" evidence="8">
    <location>
        <begin position="32"/>
        <end position="54"/>
    </location>
</feature>
<evidence type="ECO:0000259" key="9">
    <source>
        <dbReference type="Pfam" id="PF02687"/>
    </source>
</evidence>
<organism evidence="10 11">
    <name type="scientific">Microbacterium candidum</name>
    <dbReference type="NCBI Taxonomy" id="3041922"/>
    <lineage>
        <taxon>Bacteria</taxon>
        <taxon>Bacillati</taxon>
        <taxon>Actinomycetota</taxon>
        <taxon>Actinomycetes</taxon>
        <taxon>Micrococcales</taxon>
        <taxon>Microbacteriaceae</taxon>
        <taxon>Microbacterium</taxon>
    </lineage>
</organism>
<keyword evidence="3 8" id="KW-0812">Transmembrane</keyword>
<evidence type="ECO:0000313" key="10">
    <source>
        <dbReference type="EMBL" id="MDL9980362.1"/>
    </source>
</evidence>
<comment type="caution">
    <text evidence="10">The sequence shown here is derived from an EMBL/GenBank/DDBJ whole genome shotgun (WGS) entry which is preliminary data.</text>
</comment>